<dbReference type="EMBL" id="CYKH01002224">
    <property type="protein sequence ID" value="CUG94194.1"/>
    <property type="molecule type" value="Genomic_DNA"/>
</dbReference>
<feature type="region of interest" description="Disordered" evidence="2">
    <location>
        <begin position="285"/>
        <end position="337"/>
    </location>
</feature>
<sequence>MDKLFGKVRDALPLSTSSESSAVRPGTERQTDESDALKMKLQTLEAIVTSLEEELNQEKKTHSAFRDKVETWKEKVKMVDGDQKEKISALEQELDVYKHLGDDGSPSGINAAVTAALEEQREIMRLTIEQCQKKLSDAEVEKQSAQNDVLALRKELEQVRALHLHSQQTWSEELQSLTAHAEEQETSHVAQLTTLRQQLHSASTSSEEAWRDKVAELRREIQELEQHSQMQCATLKQQLIDSDSALQEHLRKLDAWKASVKQIKLQDEARIEELHQTIALQERELQRTSAASAEEPLLSPRHNDNTSTNALGTIVHPTESDSATHTPADSGVMLNNSGATSTTDIDGIAIASAELESRNQEIILLRKQLSTSVREATEAHAA</sequence>
<evidence type="ECO:0000256" key="2">
    <source>
        <dbReference type="SAM" id="MobiDB-lite"/>
    </source>
</evidence>
<accession>A0A0S4JUV7</accession>
<protein>
    <submittedName>
        <fullName evidence="3">Uncharacterized protein</fullName>
    </submittedName>
</protein>
<proteinExistence type="predicted"/>
<feature type="non-terminal residue" evidence="3">
    <location>
        <position position="382"/>
    </location>
</feature>
<feature type="coiled-coil region" evidence="1">
    <location>
        <begin position="114"/>
        <end position="162"/>
    </location>
</feature>
<keyword evidence="4" id="KW-1185">Reference proteome</keyword>
<name>A0A0S4JUV7_BODSA</name>
<evidence type="ECO:0000313" key="4">
    <source>
        <dbReference type="Proteomes" id="UP000051952"/>
    </source>
</evidence>
<evidence type="ECO:0000313" key="3">
    <source>
        <dbReference type="EMBL" id="CUG94194.1"/>
    </source>
</evidence>
<keyword evidence="1" id="KW-0175">Coiled coil</keyword>
<dbReference type="OMA" id="HETEMNE"/>
<dbReference type="AlphaFoldDB" id="A0A0S4JUV7"/>
<feature type="compositionally biased region" description="Basic and acidic residues" evidence="2">
    <location>
        <begin position="26"/>
        <end position="37"/>
    </location>
</feature>
<reference evidence="4" key="1">
    <citation type="submission" date="2015-09" db="EMBL/GenBank/DDBJ databases">
        <authorList>
            <consortium name="Pathogen Informatics"/>
        </authorList>
    </citation>
    <scope>NUCLEOTIDE SEQUENCE [LARGE SCALE GENOMIC DNA]</scope>
    <source>
        <strain evidence="4">Lake Konstanz</strain>
    </source>
</reference>
<dbReference type="Proteomes" id="UP000051952">
    <property type="component" value="Unassembled WGS sequence"/>
</dbReference>
<feature type="compositionally biased region" description="Polar residues" evidence="2">
    <location>
        <begin position="320"/>
        <end position="337"/>
    </location>
</feature>
<dbReference type="VEuPathDB" id="TriTrypDB:BSAL_46965"/>
<feature type="region of interest" description="Disordered" evidence="2">
    <location>
        <begin position="1"/>
        <end position="37"/>
    </location>
</feature>
<feature type="compositionally biased region" description="Basic and acidic residues" evidence="2">
    <location>
        <begin position="1"/>
        <end position="10"/>
    </location>
</feature>
<evidence type="ECO:0000256" key="1">
    <source>
        <dbReference type="SAM" id="Coils"/>
    </source>
</evidence>
<organism evidence="3 4">
    <name type="scientific">Bodo saltans</name>
    <name type="common">Flagellated protozoan</name>
    <dbReference type="NCBI Taxonomy" id="75058"/>
    <lineage>
        <taxon>Eukaryota</taxon>
        <taxon>Discoba</taxon>
        <taxon>Euglenozoa</taxon>
        <taxon>Kinetoplastea</taxon>
        <taxon>Metakinetoplastina</taxon>
        <taxon>Eubodonida</taxon>
        <taxon>Bodonidae</taxon>
        <taxon>Bodo</taxon>
    </lineage>
</organism>
<gene>
    <name evidence="3" type="ORF">BSAL_46965</name>
</gene>